<feature type="compositionally biased region" description="Polar residues" evidence="11">
    <location>
        <begin position="1546"/>
        <end position="1569"/>
    </location>
</feature>
<evidence type="ECO:0000256" key="9">
    <source>
        <dbReference type="ARBA" id="ARBA00048679"/>
    </source>
</evidence>
<feature type="compositionally biased region" description="Basic and acidic residues" evidence="11">
    <location>
        <begin position="219"/>
        <end position="229"/>
    </location>
</feature>
<evidence type="ECO:0000256" key="10">
    <source>
        <dbReference type="SAM" id="Coils"/>
    </source>
</evidence>
<evidence type="ECO:0000256" key="3">
    <source>
        <dbReference type="ARBA" id="ARBA00022527"/>
    </source>
</evidence>
<dbReference type="GO" id="GO:0005524">
    <property type="term" value="F:ATP binding"/>
    <property type="evidence" value="ECO:0007669"/>
    <property type="project" value="UniProtKB-KW"/>
</dbReference>
<feature type="compositionally biased region" description="Low complexity" evidence="11">
    <location>
        <begin position="1093"/>
        <end position="1134"/>
    </location>
</feature>
<feature type="region of interest" description="Disordered" evidence="11">
    <location>
        <begin position="1085"/>
        <end position="1134"/>
    </location>
</feature>
<feature type="coiled-coil region" evidence="10">
    <location>
        <begin position="1491"/>
        <end position="1518"/>
    </location>
</feature>
<feature type="coiled-coil region" evidence="10">
    <location>
        <begin position="645"/>
        <end position="695"/>
    </location>
</feature>
<comment type="caution">
    <text evidence="13">The sequence shown here is derived from an EMBL/GenBank/DDBJ whole genome shotgun (WGS) entry which is preliminary data.</text>
</comment>
<dbReference type="InterPro" id="IPR008271">
    <property type="entry name" value="Ser/Thr_kinase_AS"/>
</dbReference>
<dbReference type="SUPFAM" id="SSF56112">
    <property type="entry name" value="Protein kinase-like (PK-like)"/>
    <property type="match status" value="1"/>
</dbReference>
<comment type="catalytic activity">
    <reaction evidence="8">
        <text>L-threonyl-[protein] + ATP = O-phospho-L-threonyl-[protein] + ADP + H(+)</text>
        <dbReference type="Rhea" id="RHEA:46608"/>
        <dbReference type="Rhea" id="RHEA-COMP:11060"/>
        <dbReference type="Rhea" id="RHEA-COMP:11605"/>
        <dbReference type="ChEBI" id="CHEBI:15378"/>
        <dbReference type="ChEBI" id="CHEBI:30013"/>
        <dbReference type="ChEBI" id="CHEBI:30616"/>
        <dbReference type="ChEBI" id="CHEBI:61977"/>
        <dbReference type="ChEBI" id="CHEBI:456216"/>
        <dbReference type="EC" id="2.7.11.1"/>
    </reaction>
</comment>
<feature type="compositionally biased region" description="Polar residues" evidence="11">
    <location>
        <begin position="140"/>
        <end position="149"/>
    </location>
</feature>
<keyword evidence="5" id="KW-0547">Nucleotide-binding</keyword>
<evidence type="ECO:0000259" key="12">
    <source>
        <dbReference type="PROSITE" id="PS50011"/>
    </source>
</evidence>
<feature type="compositionally biased region" description="Low complexity" evidence="11">
    <location>
        <begin position="697"/>
        <end position="736"/>
    </location>
</feature>
<feature type="compositionally biased region" description="Polar residues" evidence="11">
    <location>
        <begin position="160"/>
        <end position="171"/>
    </location>
</feature>
<feature type="region of interest" description="Disordered" evidence="11">
    <location>
        <begin position="201"/>
        <end position="269"/>
    </location>
</feature>
<dbReference type="Pfam" id="PF24889">
    <property type="entry name" value="CCTL2_WNK"/>
    <property type="match status" value="1"/>
</dbReference>
<accession>A0A8S1HHY3</accession>
<feature type="domain" description="Protein kinase" evidence="12">
    <location>
        <begin position="287"/>
        <end position="549"/>
    </location>
</feature>
<evidence type="ECO:0000256" key="5">
    <source>
        <dbReference type="ARBA" id="ARBA00022741"/>
    </source>
</evidence>
<feature type="compositionally biased region" description="Basic and acidic residues" evidence="11">
    <location>
        <begin position="238"/>
        <end position="266"/>
    </location>
</feature>
<dbReference type="PROSITE" id="PS00108">
    <property type="entry name" value="PROTEIN_KINASE_ST"/>
    <property type="match status" value="1"/>
</dbReference>
<evidence type="ECO:0000256" key="1">
    <source>
        <dbReference type="ARBA" id="ARBA00001946"/>
    </source>
</evidence>
<organism evidence="13 14">
    <name type="scientific">Caenorhabditis auriculariae</name>
    <dbReference type="NCBI Taxonomy" id="2777116"/>
    <lineage>
        <taxon>Eukaryota</taxon>
        <taxon>Metazoa</taxon>
        <taxon>Ecdysozoa</taxon>
        <taxon>Nematoda</taxon>
        <taxon>Chromadorea</taxon>
        <taxon>Rhabditida</taxon>
        <taxon>Rhabditina</taxon>
        <taxon>Rhabditomorpha</taxon>
        <taxon>Rhabditoidea</taxon>
        <taxon>Rhabditidae</taxon>
        <taxon>Peloderinae</taxon>
        <taxon>Caenorhabditis</taxon>
    </lineage>
</organism>
<dbReference type="InterPro" id="IPR050588">
    <property type="entry name" value="WNK_Ser-Thr_kinase"/>
</dbReference>
<sequence>MLHCSMRSRHSRSDAALFNAELERREMASNAEMVGQRRREAAFLENHCAFPISAVKLVLSGRLQNCICMPETLSSGGRPPVPPMNGTAASIEKKRAARRAIKKVDELHPPADSLHGLGQHWLSGEERSRLEAVQRDWRQSRPTNKNRWSIRTRRVDDETPSQTSDNSSEPENASDALAKWKLISGPTLSTAAVHPPAASIFDRSRLTSKPTPQPGDLAAAEREKERERLAGGNEQANDVEKISDEEKARKEQEKREEEEKAARRIDIEDDYDAQEKPIDKSKNGRFLKFDEELGRGSFKTVFRGLDTETGVAVAWCELQESKLNKAERQRFREEAEMLKDLQHPNIVRFYDYWESADISGKRKYIVLVTELMTSGTLKMYLKRFKRINIKVLKSWCRQILKGLSFLHSRNPPVIHRDLKCDNIFITGTTGSVKIGDLGLATLKNKSFAKSVIGTPEFMAPEMYEEQYDESVDVYAFGMCLLEMVTGEYPYSECQFPAQIYRKVTTGVKPECFNRIPQQYPEIKEIIDRCIRLRRDERSTVKQLLADDFFTPEELVGIRVEIKNRDVDLSDMNVEIQMQLRVYDEKKRKQYRFKENEGLQFAFDIENDTAEEVVQQMIEQQHIPDEDTKMITKLIKDKVEAFKRDREFRQLEIKRQKEEEDRLREEQEIKEELKARAELKEKVRLEKVNLENAASTASLTTPATTSTVTLQTPPTVPSVSTAPDLTTVSPASSTTTTIVEQPPSISVTVNEPTPVAPVSLASAPSSDSGVQVAPVVHEKVEETPVSQKTSSPVATATASLAETVPATSAAAAPASVAANVAVPTPPPAPEKPLDITSPTSFADCVPRSLSTETGGGLSVTPTNGPHSSNSITDEKKKAKKRIVLEVLNVDISNPPMLVSCKLDTAHKTVTFQFAPDSDKPSIISDKLLAEGCLASSHTGIVEDQLDFVIKVVKAKSPAEIISMRLTTLVDVPNPTMVVSFPSSSPQTPLPSDVPLHVSTSDSQRNSPFASPIKQTTVRTTSPKPSNDLKPPPSLPPSVPPITVKVESATPAAPSTPVVPPPTAPAAKPSRFQVTPSSEVLATNVAPTLPPAPLADPAHPANHLTTPSPVANSLSSCSSPSATTHSNTSSVNSTASVGRRFKVQPVALSQAESGIASSITTPLPENDTATTSTPMESSSTVLNSKSGSIPHSQMINSIPTTTHAAPSEYTISTEDPLIQLESELRKVSGVSTASVEAASLPAVSAASILGSSSTAPHTAPAAVVPHPVVAAVSSRQQSSNSQTPHLSFVEGSLAGLHEKLEALQQAREAQVNTVSSLNEDSKGIEEPIPIDTLPGLAKALEKVINKDVREPTPLPVDLVVQEQKPVEGLSMPPQVMSSPSLAEEDVAESDAHSMTSSRTGPELVSRLTRKSTASNLATFENLETALSSTLGTCLRGGANAPPSRDEAVTVASFSIGTPPAVSPLPSECEFDFKDQMDMEDEDPEVFELLKRHRAQQHELLEQQRLEVEELRRKIRTHRVGELQTETVLPSPSPLNEVNGIRNRELPPSLSSMTLKSKNLTSPVRSRDNQSAPPRPLTAGPWSRLSEKPSIPSVHARPSSFAENDCRMPWLLLLLWPRSSSAAVSTEQTIAPEAIADLIGLLPTVVPQAKTGGCRWFGDAPLCLETCPSDYDLIRQHSGRCLNGASCPPDASFGEPCLKLFGYQLTKKFCCKSDPVDCTWSGRWMGSEDAFNFYCRYDSTVGRCGRLDCSVNSPTFKAHNFTMIEGENCDELRMWSLRGKASCGYIAWFDDVGGLRNSWYKSH</sequence>
<dbReference type="OrthoDB" id="4062651at2759"/>
<dbReference type="Proteomes" id="UP000835052">
    <property type="component" value="Unassembled WGS sequence"/>
</dbReference>
<dbReference type="EMBL" id="CAJGYM010000030">
    <property type="protein sequence ID" value="CAD6192850.1"/>
    <property type="molecule type" value="Genomic_DNA"/>
</dbReference>
<dbReference type="GO" id="GO:0004674">
    <property type="term" value="F:protein serine/threonine kinase activity"/>
    <property type="evidence" value="ECO:0007669"/>
    <property type="project" value="UniProtKB-KW"/>
</dbReference>
<protein>
    <recommendedName>
        <fullName evidence="2">non-specific serine/threonine protein kinase</fullName>
        <ecNumber evidence="2">2.7.11.1</ecNumber>
    </recommendedName>
</protein>
<dbReference type="InterPro" id="IPR000719">
    <property type="entry name" value="Prot_kinase_dom"/>
</dbReference>
<feature type="region of interest" description="Disordered" evidence="11">
    <location>
        <begin position="1521"/>
        <end position="1595"/>
    </location>
</feature>
<evidence type="ECO:0000256" key="6">
    <source>
        <dbReference type="ARBA" id="ARBA00022777"/>
    </source>
</evidence>
<dbReference type="CDD" id="cd13983">
    <property type="entry name" value="STKc_WNK"/>
    <property type="match status" value="1"/>
</dbReference>
<evidence type="ECO:0000256" key="4">
    <source>
        <dbReference type="ARBA" id="ARBA00022679"/>
    </source>
</evidence>
<dbReference type="InterPro" id="IPR024678">
    <property type="entry name" value="Kinase_OSR1/WNK_CCT"/>
</dbReference>
<feature type="region of interest" description="Disordered" evidence="11">
    <location>
        <begin position="697"/>
        <end position="737"/>
    </location>
</feature>
<evidence type="ECO:0000256" key="7">
    <source>
        <dbReference type="ARBA" id="ARBA00022840"/>
    </source>
</evidence>
<keyword evidence="4" id="KW-0808">Transferase</keyword>
<keyword evidence="7" id="KW-0067">ATP-binding</keyword>
<feature type="compositionally biased region" description="Pro residues" evidence="11">
    <location>
        <begin position="1028"/>
        <end position="1038"/>
    </location>
</feature>
<comment type="catalytic activity">
    <reaction evidence="9">
        <text>L-seryl-[protein] + ATP = O-phospho-L-seryl-[protein] + ADP + H(+)</text>
        <dbReference type="Rhea" id="RHEA:17989"/>
        <dbReference type="Rhea" id="RHEA-COMP:9863"/>
        <dbReference type="Rhea" id="RHEA-COMP:11604"/>
        <dbReference type="ChEBI" id="CHEBI:15378"/>
        <dbReference type="ChEBI" id="CHEBI:29999"/>
        <dbReference type="ChEBI" id="CHEBI:30616"/>
        <dbReference type="ChEBI" id="CHEBI:83421"/>
        <dbReference type="ChEBI" id="CHEBI:456216"/>
        <dbReference type="EC" id="2.7.11.1"/>
    </reaction>
</comment>
<feature type="compositionally biased region" description="Polar residues" evidence="11">
    <location>
        <begin position="996"/>
        <end position="1019"/>
    </location>
</feature>
<dbReference type="Gene3D" id="1.10.510.10">
    <property type="entry name" value="Transferase(Phosphotransferase) domain 1"/>
    <property type="match status" value="1"/>
</dbReference>
<keyword evidence="14" id="KW-1185">Reference proteome</keyword>
<keyword evidence="6" id="KW-0418">Kinase</keyword>
<dbReference type="EC" id="2.7.11.1" evidence="2"/>
<dbReference type="Gene3D" id="3.30.200.20">
    <property type="entry name" value="Phosphorylase Kinase, domain 1"/>
    <property type="match status" value="1"/>
</dbReference>
<dbReference type="Pfam" id="PF00069">
    <property type="entry name" value="Pkinase"/>
    <property type="match status" value="1"/>
</dbReference>
<reference evidence="13" key="1">
    <citation type="submission" date="2020-10" db="EMBL/GenBank/DDBJ databases">
        <authorList>
            <person name="Kikuchi T."/>
        </authorList>
    </citation>
    <scope>NUCLEOTIDE SEQUENCE</scope>
    <source>
        <strain evidence="13">NKZ352</strain>
    </source>
</reference>
<dbReference type="FunFam" id="1.10.510.10:FF:000006">
    <property type="entry name" value="Serine/threonine-protein kinase WNK1 isoform 2"/>
    <property type="match status" value="1"/>
</dbReference>
<feature type="compositionally biased region" description="Polar residues" evidence="11">
    <location>
        <begin position="858"/>
        <end position="870"/>
    </location>
</feature>
<feature type="region of interest" description="Disordered" evidence="11">
    <location>
        <begin position="979"/>
        <end position="1073"/>
    </location>
</feature>
<dbReference type="PROSITE" id="PS50011">
    <property type="entry name" value="PROTEIN_KINASE_DOM"/>
    <property type="match status" value="1"/>
</dbReference>
<dbReference type="FunFam" id="3.30.200.20:FF:000010">
    <property type="entry name" value="Serine/threonine-protein kinase WNK1 isoform 2"/>
    <property type="match status" value="1"/>
</dbReference>
<evidence type="ECO:0000256" key="2">
    <source>
        <dbReference type="ARBA" id="ARBA00012513"/>
    </source>
</evidence>
<dbReference type="SMART" id="SM00220">
    <property type="entry name" value="S_TKc"/>
    <property type="match status" value="1"/>
</dbReference>
<evidence type="ECO:0000256" key="11">
    <source>
        <dbReference type="SAM" id="MobiDB-lite"/>
    </source>
</evidence>
<evidence type="ECO:0000313" key="13">
    <source>
        <dbReference type="EMBL" id="CAD6192850.1"/>
    </source>
</evidence>
<feature type="region of interest" description="Disordered" evidence="11">
    <location>
        <begin position="132"/>
        <end position="173"/>
    </location>
</feature>
<evidence type="ECO:0000256" key="8">
    <source>
        <dbReference type="ARBA" id="ARBA00047899"/>
    </source>
</evidence>
<gene>
    <name evidence="13" type="ORF">CAUJ_LOCUS8769</name>
</gene>
<proteinExistence type="predicted"/>
<name>A0A8S1HHY3_9PELO</name>
<dbReference type="InterPro" id="IPR011009">
    <property type="entry name" value="Kinase-like_dom_sf"/>
</dbReference>
<comment type="cofactor">
    <cofactor evidence="1">
        <name>Mg(2+)</name>
        <dbReference type="ChEBI" id="CHEBI:18420"/>
    </cofactor>
</comment>
<keyword evidence="10" id="KW-0175">Coiled coil</keyword>
<dbReference type="PANTHER" id="PTHR13902">
    <property type="entry name" value="SERINE/THREONINE-PROTEIN KINASE WNK WITH NO LYSINE -RELATED"/>
    <property type="match status" value="1"/>
</dbReference>
<keyword evidence="3" id="KW-0723">Serine/threonine-protein kinase</keyword>
<feature type="region of interest" description="Disordered" evidence="11">
    <location>
        <begin position="846"/>
        <end position="874"/>
    </location>
</feature>
<feature type="coiled-coil region" evidence="10">
    <location>
        <begin position="1291"/>
        <end position="1318"/>
    </location>
</feature>
<feature type="region of interest" description="Disordered" evidence="11">
    <location>
        <begin position="1363"/>
        <end position="1405"/>
    </location>
</feature>
<dbReference type="InterPro" id="IPR056865">
    <property type="entry name" value="CCTL2_WNK"/>
</dbReference>
<feature type="compositionally biased region" description="Polar residues" evidence="11">
    <location>
        <begin position="1521"/>
        <end position="1533"/>
    </location>
</feature>
<evidence type="ECO:0000313" key="14">
    <source>
        <dbReference type="Proteomes" id="UP000835052"/>
    </source>
</evidence>
<dbReference type="Pfam" id="PF12202">
    <property type="entry name" value="OSR1_C"/>
    <property type="match status" value="1"/>
</dbReference>
<dbReference type="Gene3D" id="3.10.20.90">
    <property type="entry name" value="Phosphatidylinositol 3-kinase Catalytic Subunit, Chain A, domain 1"/>
    <property type="match status" value="1"/>
</dbReference>
<feature type="region of interest" description="Disordered" evidence="11">
    <location>
        <begin position="1149"/>
        <end position="1188"/>
    </location>
</feature>